<feature type="domain" description="Glycosyl hydrolase family 32 C-terminal" evidence="11">
    <location>
        <begin position="364"/>
        <end position="488"/>
    </location>
</feature>
<comment type="function">
    <text evidence="9">Enables the bacterium to metabolize sucrose as a sole carbon source.</text>
</comment>
<keyword evidence="9" id="KW-0119">Carbohydrate metabolism</keyword>
<dbReference type="InterPro" id="IPR023296">
    <property type="entry name" value="Glyco_hydro_beta-prop_sf"/>
</dbReference>
<keyword evidence="13" id="KW-1185">Reference proteome</keyword>
<dbReference type="Pfam" id="PF00251">
    <property type="entry name" value="Glyco_hydro_32N"/>
    <property type="match status" value="1"/>
</dbReference>
<feature type="domain" description="Glycosyl hydrolase family 32 N-terminal" evidence="10">
    <location>
        <begin position="31"/>
        <end position="336"/>
    </location>
</feature>
<dbReference type="EMBL" id="JBHSSM010000022">
    <property type="protein sequence ID" value="MFC6315924.1"/>
    <property type="molecule type" value="Genomic_DNA"/>
</dbReference>
<dbReference type="InterPro" id="IPR006232">
    <property type="entry name" value="Suc6P_hydrolase"/>
</dbReference>
<dbReference type="NCBIfam" id="TIGR01322">
    <property type="entry name" value="scrB_fam"/>
    <property type="match status" value="1"/>
</dbReference>
<comment type="pathway">
    <text evidence="1 9">Glycan biosynthesis; sucrose metabolism.</text>
</comment>
<comment type="similarity">
    <text evidence="2 8">Belongs to the glycosyl hydrolase 32 family.</text>
</comment>
<dbReference type="RefSeq" id="WP_125599994.1">
    <property type="nucleotide sequence ID" value="NZ_JBHSSM010000022.1"/>
</dbReference>
<dbReference type="InterPro" id="IPR051214">
    <property type="entry name" value="GH32_Enzymes"/>
</dbReference>
<dbReference type="CDD" id="cd08996">
    <property type="entry name" value="GH32_FFase"/>
    <property type="match status" value="1"/>
</dbReference>
<evidence type="ECO:0000256" key="8">
    <source>
        <dbReference type="RuleBase" id="RU362110"/>
    </source>
</evidence>
<evidence type="ECO:0000256" key="1">
    <source>
        <dbReference type="ARBA" id="ARBA00004914"/>
    </source>
</evidence>
<evidence type="ECO:0000256" key="9">
    <source>
        <dbReference type="RuleBase" id="RU365015"/>
    </source>
</evidence>
<dbReference type="PANTHER" id="PTHR43101">
    <property type="entry name" value="BETA-FRUCTOSIDASE"/>
    <property type="match status" value="1"/>
</dbReference>
<dbReference type="InterPro" id="IPR001362">
    <property type="entry name" value="Glyco_hydro_32"/>
</dbReference>
<evidence type="ECO:0000256" key="2">
    <source>
        <dbReference type="ARBA" id="ARBA00009902"/>
    </source>
</evidence>
<name>A0ABW1UPP0_9LACO</name>
<evidence type="ECO:0000256" key="4">
    <source>
        <dbReference type="ARBA" id="ARBA00019623"/>
    </source>
</evidence>
<evidence type="ECO:0000313" key="13">
    <source>
        <dbReference type="Proteomes" id="UP001596310"/>
    </source>
</evidence>
<keyword evidence="9" id="KW-0963">Cytoplasm</keyword>
<dbReference type="Gene3D" id="2.60.120.560">
    <property type="entry name" value="Exo-inulinase, domain 1"/>
    <property type="match status" value="1"/>
</dbReference>
<dbReference type="SUPFAM" id="SSF49899">
    <property type="entry name" value="Concanavalin A-like lectins/glucanases"/>
    <property type="match status" value="1"/>
</dbReference>
<comment type="subcellular location">
    <subcellularLocation>
        <location evidence="9">Cytoplasm</location>
    </subcellularLocation>
</comment>
<keyword evidence="6 8" id="KW-0326">Glycosidase</keyword>
<evidence type="ECO:0000313" key="12">
    <source>
        <dbReference type="EMBL" id="MFC6315924.1"/>
    </source>
</evidence>
<gene>
    <name evidence="12" type="ORF">ACFQHW_10160</name>
</gene>
<reference evidence="13" key="1">
    <citation type="journal article" date="2019" name="Int. J. Syst. Evol. Microbiol.">
        <title>The Global Catalogue of Microorganisms (GCM) 10K type strain sequencing project: providing services to taxonomists for standard genome sequencing and annotation.</title>
        <authorList>
            <consortium name="The Broad Institute Genomics Platform"/>
            <consortium name="The Broad Institute Genome Sequencing Center for Infectious Disease"/>
            <person name="Wu L."/>
            <person name="Ma J."/>
        </authorList>
    </citation>
    <scope>NUCLEOTIDE SEQUENCE [LARGE SCALE GENOMIC DNA]</scope>
    <source>
        <strain evidence="13">CCM 8897</strain>
    </source>
</reference>
<accession>A0ABW1UPP0</accession>
<dbReference type="InterPro" id="IPR013189">
    <property type="entry name" value="Glyco_hydro_32_C"/>
</dbReference>
<dbReference type="PANTHER" id="PTHR43101:SF1">
    <property type="entry name" value="BETA-FRUCTOSIDASE"/>
    <property type="match status" value="1"/>
</dbReference>
<protein>
    <recommendedName>
        <fullName evidence="4 8">Sucrose-6-phosphate hydrolase</fullName>
        <ecNumber evidence="3 8">3.2.1.26</ecNumber>
    </recommendedName>
    <alternativeName>
        <fullName evidence="7 9">Invertase</fullName>
    </alternativeName>
</protein>
<evidence type="ECO:0000256" key="7">
    <source>
        <dbReference type="ARBA" id="ARBA00033367"/>
    </source>
</evidence>
<evidence type="ECO:0000256" key="6">
    <source>
        <dbReference type="ARBA" id="ARBA00023295"/>
    </source>
</evidence>
<dbReference type="Proteomes" id="UP001596310">
    <property type="component" value="Unassembled WGS sequence"/>
</dbReference>
<evidence type="ECO:0000259" key="11">
    <source>
        <dbReference type="Pfam" id="PF08244"/>
    </source>
</evidence>
<keyword evidence="5 8" id="KW-0378">Hydrolase</keyword>
<dbReference type="InterPro" id="IPR013148">
    <property type="entry name" value="Glyco_hydro_32_N"/>
</dbReference>
<sequence length="494" mass="56707">MIEQHNLLAQANSFVEHQRNKVNPRYRNHYHLMAPVGWINDPNGFIYYRNEYHMFYQYHPYSAEWGPMYWGHAKSKDLIHWEHLPIALAPDQWYDKDGCFSGSAFEYEQRLYLMYTGHRVEAGVAYQTQCLAVSEDGVHFEKLTSNPVISGTELGSVGDLHDFRDPKVVIHDHRFYALVASKTADQRGQVLLFTSTDLLKWDYQSVLLAGNADQGVMWECPDFFDLDGQTVLLVSPVQIKAQGQEYQNISSTVAFIGAMDWASGQFSPQTYHEVDHGLDFYAAQTLVDSRGQRIMMAWMQMWGRTMPTAELDHHWSGSMTLPRELHIRDQRLLQKPLTTIYRDLEYSYGSENIEVTTQPVTFHKLVQENTYFQAVIDLTAAQRFEIDFAKSHSGCLKMTYDRAATTFTLSRKQMGYVITGDEPGAHDSRSVVVPLINDQLVIEAFRDTSSIEVFINGLQAMSMTFYEIERGEDIEFTATGQARIISFEIGRVKS</sequence>
<organism evidence="12 13">
    <name type="scientific">Lapidilactobacillus achengensis</name>
    <dbReference type="NCBI Taxonomy" id="2486000"/>
    <lineage>
        <taxon>Bacteria</taxon>
        <taxon>Bacillati</taxon>
        <taxon>Bacillota</taxon>
        <taxon>Bacilli</taxon>
        <taxon>Lactobacillales</taxon>
        <taxon>Lactobacillaceae</taxon>
        <taxon>Lapidilactobacillus</taxon>
    </lineage>
</organism>
<dbReference type="SMART" id="SM00640">
    <property type="entry name" value="Glyco_32"/>
    <property type="match status" value="1"/>
</dbReference>
<comment type="caution">
    <text evidence="12">The sequence shown here is derived from an EMBL/GenBank/DDBJ whole genome shotgun (WGS) entry which is preliminary data.</text>
</comment>
<dbReference type="SUPFAM" id="SSF75005">
    <property type="entry name" value="Arabinanase/levansucrase/invertase"/>
    <property type="match status" value="1"/>
</dbReference>
<dbReference type="GO" id="GO:0016787">
    <property type="term" value="F:hydrolase activity"/>
    <property type="evidence" value="ECO:0007669"/>
    <property type="project" value="UniProtKB-KW"/>
</dbReference>
<evidence type="ECO:0000256" key="3">
    <source>
        <dbReference type="ARBA" id="ARBA00012758"/>
    </source>
</evidence>
<evidence type="ECO:0000256" key="5">
    <source>
        <dbReference type="ARBA" id="ARBA00022801"/>
    </source>
</evidence>
<dbReference type="Gene3D" id="2.115.10.20">
    <property type="entry name" value="Glycosyl hydrolase domain, family 43"/>
    <property type="match status" value="1"/>
</dbReference>
<evidence type="ECO:0000259" key="10">
    <source>
        <dbReference type="Pfam" id="PF00251"/>
    </source>
</evidence>
<dbReference type="EC" id="3.2.1.26" evidence="3 8"/>
<proteinExistence type="inferred from homology"/>
<dbReference type="Pfam" id="PF08244">
    <property type="entry name" value="Glyco_hydro_32C"/>
    <property type="match status" value="1"/>
</dbReference>
<dbReference type="InterPro" id="IPR013320">
    <property type="entry name" value="ConA-like_dom_sf"/>
</dbReference>
<comment type="catalytic activity">
    <reaction evidence="8">
        <text>Hydrolysis of terminal non-reducing beta-D-fructofuranoside residues in beta-D-fructofuranosides.</text>
        <dbReference type="EC" id="3.2.1.26"/>
    </reaction>
</comment>